<accession>E6XDB0</accession>
<dbReference type="STRING" id="688270.Celal_0684"/>
<protein>
    <submittedName>
        <fullName evidence="3">SH3 type 3 domain protein</fullName>
    </submittedName>
</protein>
<evidence type="ECO:0000313" key="3">
    <source>
        <dbReference type="EMBL" id="ADV48023.1"/>
    </source>
</evidence>
<dbReference type="RefSeq" id="WP_013549513.1">
    <property type="nucleotide sequence ID" value="NC_014934.1"/>
</dbReference>
<keyword evidence="1" id="KW-0732">Signal</keyword>
<keyword evidence="4" id="KW-1185">Reference proteome</keyword>
<evidence type="ECO:0000313" key="4">
    <source>
        <dbReference type="Proteomes" id="UP000008634"/>
    </source>
</evidence>
<feature type="chain" id="PRO_5003215679" evidence="1">
    <location>
        <begin position="20"/>
        <end position="316"/>
    </location>
</feature>
<feature type="domain" description="SH3b" evidence="2">
    <location>
        <begin position="20"/>
        <end position="111"/>
    </location>
</feature>
<dbReference type="Pfam" id="PF08239">
    <property type="entry name" value="SH3_3"/>
    <property type="match status" value="1"/>
</dbReference>
<feature type="signal peptide" evidence="1">
    <location>
        <begin position="1"/>
        <end position="19"/>
    </location>
</feature>
<evidence type="ECO:0000259" key="2">
    <source>
        <dbReference type="PROSITE" id="PS51781"/>
    </source>
</evidence>
<dbReference type="HOGENOM" id="CLU_879080_0_0_10"/>
<evidence type="ECO:0000256" key="1">
    <source>
        <dbReference type="SAM" id="SignalP"/>
    </source>
</evidence>
<dbReference type="Proteomes" id="UP000008634">
    <property type="component" value="Chromosome"/>
</dbReference>
<sequence length="316" mass="36230">MKKIILMVLALFTVVLMHSQETYFSIASSGLNIREAPNSTANRIGKLPYGSTVDVVENTGLTYQTIEDGTPVLGEWVKIKFYNFPYIVSETKDYDYHEEGYVLNTYLEKLHKATITHKEIDSLTFYSLYKEQVPTDDMPSITSAQEAEKLLASRVRWKNVPGLGRSIDEIILENGQVLRINQESNDYEFVAYYPTEEIILFEGGHTSDYSISIRTGESLETVGNPKYIVASPTKKMRLNGWFPGQECSSYFFQEQLGDSYTYLIDFGWGTETFGQNVCNFNTFYWINEDTFMYSYTAYSDEQTTEKYGTGQITKLK</sequence>
<dbReference type="EMBL" id="CP002453">
    <property type="protein sequence ID" value="ADV48023.1"/>
    <property type="molecule type" value="Genomic_DNA"/>
</dbReference>
<dbReference type="KEGG" id="cao:Celal_0684"/>
<dbReference type="eggNOG" id="ENOG502ZBFF">
    <property type="taxonomic scope" value="Bacteria"/>
</dbReference>
<dbReference type="AlphaFoldDB" id="E6XDB0"/>
<gene>
    <name evidence="3" type="ordered locus">Celal_0684</name>
</gene>
<organism evidence="3 4">
    <name type="scientific">Cellulophaga algicola (strain DSM 14237 / IC166 / ACAM 630)</name>
    <dbReference type="NCBI Taxonomy" id="688270"/>
    <lineage>
        <taxon>Bacteria</taxon>
        <taxon>Pseudomonadati</taxon>
        <taxon>Bacteroidota</taxon>
        <taxon>Flavobacteriia</taxon>
        <taxon>Flavobacteriales</taxon>
        <taxon>Flavobacteriaceae</taxon>
        <taxon>Cellulophaga</taxon>
    </lineage>
</organism>
<dbReference type="OrthoDB" id="5984340at2"/>
<proteinExistence type="predicted"/>
<dbReference type="InterPro" id="IPR003646">
    <property type="entry name" value="SH3-like_bac-type"/>
</dbReference>
<dbReference type="PROSITE" id="PS51781">
    <property type="entry name" value="SH3B"/>
    <property type="match status" value="1"/>
</dbReference>
<reference evidence="3 4" key="1">
    <citation type="journal article" date="2010" name="Stand. Genomic Sci.">
        <title>Complete genome sequence of Cellulophaga algicola type strain (IC166).</title>
        <authorList>
            <person name="Abt B."/>
            <person name="Lu M."/>
            <person name="Misra M."/>
            <person name="Han C."/>
            <person name="Nolan M."/>
            <person name="Lucas S."/>
            <person name="Hammon N."/>
            <person name="Deshpande S."/>
            <person name="Cheng J.F."/>
            <person name="Tapia R."/>
            <person name="Goodwin L."/>
            <person name="Pitluck S."/>
            <person name="Liolios K."/>
            <person name="Pagani I."/>
            <person name="Ivanova N."/>
            <person name="Mavromatis K."/>
            <person name="Ovchinikova G."/>
            <person name="Pati A."/>
            <person name="Chen A."/>
            <person name="Palaniappan K."/>
            <person name="Land M."/>
            <person name="Hauser L."/>
            <person name="Chang Y.J."/>
            <person name="Jeffries C.D."/>
            <person name="Detter J.C."/>
            <person name="Brambilla E."/>
            <person name="Rohde M."/>
            <person name="Tindall B.J."/>
            <person name="Goker M."/>
            <person name="Woyke T."/>
            <person name="Bristow J."/>
            <person name="Eisen J.A."/>
            <person name="Markowitz V."/>
            <person name="Hugenholtz P."/>
            <person name="Kyrpides N.C."/>
            <person name="Klenk H.P."/>
            <person name="Lapidus A."/>
        </authorList>
    </citation>
    <scope>NUCLEOTIDE SEQUENCE [LARGE SCALE GENOMIC DNA]</scope>
    <source>
        <strain evidence="4">DSM 14237 / IC166 / ACAM 630</strain>
    </source>
</reference>
<name>E6XDB0_CELAD</name>
<dbReference type="Gene3D" id="2.30.30.40">
    <property type="entry name" value="SH3 Domains"/>
    <property type="match status" value="1"/>
</dbReference>